<name>A0ABY7FPU9_MYAAR</name>
<keyword evidence="1" id="KW-0175">Coiled coil</keyword>
<dbReference type="Proteomes" id="UP001164746">
    <property type="component" value="Chromosome 13"/>
</dbReference>
<evidence type="ECO:0000313" key="4">
    <source>
        <dbReference type="EMBL" id="WAR23354.1"/>
    </source>
</evidence>
<dbReference type="PROSITE" id="PS50192">
    <property type="entry name" value="T_SNARE"/>
    <property type="match status" value="1"/>
</dbReference>
<evidence type="ECO:0000256" key="2">
    <source>
        <dbReference type="SAM" id="MobiDB-lite"/>
    </source>
</evidence>
<reference evidence="4" key="1">
    <citation type="submission" date="2022-11" db="EMBL/GenBank/DDBJ databases">
        <title>Centuries of genome instability and evolution in soft-shell clam transmissible cancer (bioRxiv).</title>
        <authorList>
            <person name="Hart S.F.M."/>
            <person name="Yonemitsu M.A."/>
            <person name="Giersch R.M."/>
            <person name="Beal B.F."/>
            <person name="Arriagada G."/>
            <person name="Davis B.W."/>
            <person name="Ostrander E.A."/>
            <person name="Goff S.P."/>
            <person name="Metzger M.J."/>
        </authorList>
    </citation>
    <scope>NUCLEOTIDE SEQUENCE</scope>
    <source>
        <strain evidence="4">MELC-2E11</strain>
        <tissue evidence="4">Siphon/mantle</tissue>
    </source>
</reference>
<evidence type="ECO:0000313" key="5">
    <source>
        <dbReference type="Proteomes" id="UP001164746"/>
    </source>
</evidence>
<protein>
    <recommendedName>
        <fullName evidence="3">t-SNARE coiled-coil homology domain-containing protein</fullName>
    </recommendedName>
</protein>
<gene>
    <name evidence="4" type="ORF">MAR_037023</name>
</gene>
<dbReference type="EMBL" id="CP111024">
    <property type="protein sequence ID" value="WAR23354.1"/>
    <property type="molecule type" value="Genomic_DNA"/>
</dbReference>
<proteinExistence type="predicted"/>
<feature type="non-terminal residue" evidence="4">
    <location>
        <position position="1"/>
    </location>
</feature>
<feature type="region of interest" description="Disordered" evidence="2">
    <location>
        <begin position="99"/>
        <end position="120"/>
    </location>
</feature>
<accession>A0ABY7FPU9</accession>
<feature type="coiled-coil region" evidence="1">
    <location>
        <begin position="10"/>
        <end position="51"/>
    </location>
</feature>
<keyword evidence="5" id="KW-1185">Reference proteome</keyword>
<dbReference type="InterPro" id="IPR000727">
    <property type="entry name" value="T_SNARE_dom"/>
</dbReference>
<organism evidence="4 5">
    <name type="scientific">Mya arenaria</name>
    <name type="common">Soft-shell clam</name>
    <dbReference type="NCBI Taxonomy" id="6604"/>
    <lineage>
        <taxon>Eukaryota</taxon>
        <taxon>Metazoa</taxon>
        <taxon>Spiralia</taxon>
        <taxon>Lophotrochozoa</taxon>
        <taxon>Mollusca</taxon>
        <taxon>Bivalvia</taxon>
        <taxon>Autobranchia</taxon>
        <taxon>Heteroconchia</taxon>
        <taxon>Euheterodonta</taxon>
        <taxon>Imparidentia</taxon>
        <taxon>Neoheterodontei</taxon>
        <taxon>Myida</taxon>
        <taxon>Myoidea</taxon>
        <taxon>Myidae</taxon>
        <taxon>Mya</taxon>
    </lineage>
</organism>
<feature type="domain" description="T-SNARE coiled-coil homology" evidence="3">
    <location>
        <begin position="1"/>
        <end position="34"/>
    </location>
</feature>
<evidence type="ECO:0000256" key="1">
    <source>
        <dbReference type="SAM" id="Coils"/>
    </source>
</evidence>
<sequence>NFTKEKSAKLDRVENKVDSVDIELEGARRRIADLERDKDKLKEDMNYVQSQSNRNNLIFGNIPEETGETPARSEQIMREFIIDKLKLAKEIVCVSRLHRMGQKQSQPDGRGATGNGNDRKHRSIVGKFCFFGEREQVRSNSRHLRGTDFYVSEQFPPEVAAKRRRLFKRVKEEKPAGRRAWVSYDTLYIDGRPVKEA</sequence>
<dbReference type="Gene3D" id="3.30.70.1820">
    <property type="entry name" value="L1 transposable element, RRM domain"/>
    <property type="match status" value="1"/>
</dbReference>
<evidence type="ECO:0000259" key="3">
    <source>
        <dbReference type="PROSITE" id="PS50192"/>
    </source>
</evidence>